<comment type="cofactor">
    <cofactor evidence="1">
        <name>Mg(2+)</name>
        <dbReference type="ChEBI" id="CHEBI:18420"/>
    </cofactor>
</comment>
<dbReference type="Proteomes" id="UP001330434">
    <property type="component" value="Chromosome"/>
</dbReference>
<dbReference type="Gene3D" id="3.90.79.10">
    <property type="entry name" value="Nucleoside Triphosphate Pyrophosphohydrolase"/>
    <property type="match status" value="1"/>
</dbReference>
<protein>
    <submittedName>
        <fullName evidence="4">NUDIX domain-containing protein</fullName>
    </submittedName>
</protein>
<evidence type="ECO:0000313" key="4">
    <source>
        <dbReference type="EMBL" id="WVX67255.1"/>
    </source>
</evidence>
<dbReference type="PROSITE" id="PS00893">
    <property type="entry name" value="NUDIX_BOX"/>
    <property type="match status" value="1"/>
</dbReference>
<evidence type="ECO:0000256" key="2">
    <source>
        <dbReference type="ARBA" id="ARBA00022801"/>
    </source>
</evidence>
<dbReference type="Pfam" id="PF00293">
    <property type="entry name" value="NUDIX"/>
    <property type="match status" value="1"/>
</dbReference>
<accession>A0ABZ2C4D9</accession>
<organism evidence="4 5">
    <name type="scientific">Candidatus Bealeia paramacronuclearis</name>
    <dbReference type="NCBI Taxonomy" id="1921001"/>
    <lineage>
        <taxon>Bacteria</taxon>
        <taxon>Pseudomonadati</taxon>
        <taxon>Pseudomonadota</taxon>
        <taxon>Alphaproteobacteria</taxon>
        <taxon>Holosporales</taxon>
        <taxon>Holosporaceae</taxon>
        <taxon>Candidatus Bealeia</taxon>
    </lineage>
</organism>
<dbReference type="InterPro" id="IPR020084">
    <property type="entry name" value="NUDIX_hydrolase_CS"/>
</dbReference>
<name>A0ABZ2C4D9_9PROT</name>
<evidence type="ECO:0000313" key="5">
    <source>
        <dbReference type="Proteomes" id="UP001330434"/>
    </source>
</evidence>
<feature type="domain" description="Nudix hydrolase" evidence="3">
    <location>
        <begin position="1"/>
        <end position="139"/>
    </location>
</feature>
<dbReference type="PROSITE" id="PS51462">
    <property type="entry name" value="NUDIX"/>
    <property type="match status" value="1"/>
</dbReference>
<proteinExistence type="predicted"/>
<keyword evidence="5" id="KW-1185">Reference proteome</keyword>
<sequence length="145" mass="16664">MIICPHLILRKENQILLLKRNLNAHIYGGHWHCPTGKIEGDETPLQAIIREAHEEVGITVKTPQFSTAVYLDAISWEDPSKRWQDLSLFFVHNLLVNEIPYNIEPQKHTDMGWFDSENLPDPMIPVVRQGILQSIENISYGELLA</sequence>
<dbReference type="InterPro" id="IPR015797">
    <property type="entry name" value="NUDIX_hydrolase-like_dom_sf"/>
</dbReference>
<evidence type="ECO:0000259" key="3">
    <source>
        <dbReference type="PROSITE" id="PS51462"/>
    </source>
</evidence>
<dbReference type="PANTHER" id="PTHR43046">
    <property type="entry name" value="GDP-MANNOSE MANNOSYL HYDROLASE"/>
    <property type="match status" value="1"/>
</dbReference>
<dbReference type="PANTHER" id="PTHR43046:SF14">
    <property type="entry name" value="MUTT_NUDIX FAMILY PROTEIN"/>
    <property type="match status" value="1"/>
</dbReference>
<reference evidence="4 5" key="1">
    <citation type="journal article" date="2024" name="Environ. Microbiol.">
        <title>Novel evolutionary insights on the interactions of the Holosporales (Alphaproteobacteria) with eukaryotic hosts from comparative genomics.</title>
        <authorList>
            <person name="Giovannini M."/>
            <person name="Petroni G."/>
            <person name="Castelli M."/>
        </authorList>
    </citation>
    <scope>NUCLEOTIDE SEQUENCE [LARGE SCALE GENOMIC DNA]</scope>
    <source>
        <strain evidence="4 5">US_Bl 15I1</strain>
    </source>
</reference>
<dbReference type="EMBL" id="CP133270">
    <property type="protein sequence ID" value="WVX67255.1"/>
    <property type="molecule type" value="Genomic_DNA"/>
</dbReference>
<dbReference type="RefSeq" id="WP_331256028.1">
    <property type="nucleotide sequence ID" value="NZ_CP133270.1"/>
</dbReference>
<keyword evidence="2" id="KW-0378">Hydrolase</keyword>
<dbReference type="InterPro" id="IPR000086">
    <property type="entry name" value="NUDIX_hydrolase_dom"/>
</dbReference>
<evidence type="ECO:0000256" key="1">
    <source>
        <dbReference type="ARBA" id="ARBA00001946"/>
    </source>
</evidence>
<gene>
    <name evidence="4" type="ORF">Bealeia1_01453</name>
</gene>
<dbReference type="SUPFAM" id="SSF55811">
    <property type="entry name" value="Nudix"/>
    <property type="match status" value="1"/>
</dbReference>